<dbReference type="InterPro" id="IPR051781">
    <property type="entry name" value="Metallo-dep_Hydrolase"/>
</dbReference>
<evidence type="ECO:0000259" key="1">
    <source>
        <dbReference type="Pfam" id="PF01979"/>
    </source>
</evidence>
<dbReference type="SUPFAM" id="SSF51338">
    <property type="entry name" value="Composite domain of metallo-dependent hydrolases"/>
    <property type="match status" value="2"/>
</dbReference>
<dbReference type="PANTHER" id="PTHR43135:SF3">
    <property type="entry name" value="ALPHA-D-RIBOSE 1-METHYLPHOSPHONATE 5-TRIPHOSPHATE DIPHOSPHATASE"/>
    <property type="match status" value="1"/>
</dbReference>
<sequence length="413" mass="42254">MAFVITADLLLPGPDGEEVPDGAVLVAGERIVASGPRRDVLTAAGPGVPVDDRPGRTLLPGLVDAHVHLVFDAGPDPVGALAATSDDDLLAAMAERALTLLDCGVTTVRDLGDRGGIAIRLRDLIGSGAVPGPRLLAAGPPLTPAGGHCWFLGGAVAGPDDLRAAVRRTAAAGADLIKIMVTGGNLTPAGPPTWETQFRPAEIAAVVAEAHRLGRPVAAHVHGGDGVAAALEAGADTLEHCSFLPSRPGATGPAAPAGLIGAIAARGVAVCPTLSAVITRNRRLAGEERLRPWLDLIRHEHESGVRLVAGTDAGIPHSPWDGYLEGLRWFERAGIPRGQVLEIATTRAAEALGLGHRTGRVVPGADADLLVVEGDPRADLAVLGAPELVVVRGRAHVPGRRPIPPLSVRSNDA</sequence>
<dbReference type="Pfam" id="PF01979">
    <property type="entry name" value="Amidohydro_1"/>
    <property type="match status" value="1"/>
</dbReference>
<reference evidence="2 3" key="1">
    <citation type="submission" date="2017-06" db="EMBL/GenBank/DDBJ databases">
        <authorList>
            <person name="Kim H.J."/>
            <person name="Triplett B.A."/>
        </authorList>
    </citation>
    <scope>NUCLEOTIDE SEQUENCE [LARGE SCALE GENOMIC DNA]</scope>
    <source>
        <strain evidence="2 3">DSM 44715</strain>
    </source>
</reference>
<gene>
    <name evidence="2" type="ORF">SAMN05443665_104067</name>
</gene>
<dbReference type="Gene3D" id="3.20.20.140">
    <property type="entry name" value="Metal-dependent hydrolases"/>
    <property type="match status" value="1"/>
</dbReference>
<proteinExistence type="predicted"/>
<dbReference type="EMBL" id="FZOR01000040">
    <property type="protein sequence ID" value="SNT53719.1"/>
    <property type="molecule type" value="Genomic_DNA"/>
</dbReference>
<dbReference type="OrthoDB" id="3514520at2"/>
<dbReference type="InterPro" id="IPR032466">
    <property type="entry name" value="Metal_Hydrolase"/>
</dbReference>
<feature type="domain" description="Amidohydrolase-related" evidence="1">
    <location>
        <begin position="57"/>
        <end position="394"/>
    </location>
</feature>
<dbReference type="SUPFAM" id="SSF51556">
    <property type="entry name" value="Metallo-dependent hydrolases"/>
    <property type="match status" value="1"/>
</dbReference>
<dbReference type="PANTHER" id="PTHR43135">
    <property type="entry name" value="ALPHA-D-RIBOSE 1-METHYLPHOSPHONATE 5-TRIPHOSPHATE DIPHOSPHATASE"/>
    <property type="match status" value="1"/>
</dbReference>
<evidence type="ECO:0000313" key="2">
    <source>
        <dbReference type="EMBL" id="SNT53719.1"/>
    </source>
</evidence>
<accession>A0A239NHW9</accession>
<dbReference type="RefSeq" id="WP_089329755.1">
    <property type="nucleotide sequence ID" value="NZ_FZOR01000040.1"/>
</dbReference>
<dbReference type="Proteomes" id="UP000198318">
    <property type="component" value="Unassembled WGS sequence"/>
</dbReference>
<name>A0A239NHW9_9ACTN</name>
<protein>
    <submittedName>
        <fullName evidence="2">Imidazolonepropionase</fullName>
    </submittedName>
</protein>
<dbReference type="AlphaFoldDB" id="A0A239NHW9"/>
<keyword evidence="3" id="KW-1185">Reference proteome</keyword>
<organism evidence="2 3">
    <name type="scientific">Actinomadura meyerae</name>
    <dbReference type="NCBI Taxonomy" id="240840"/>
    <lineage>
        <taxon>Bacteria</taxon>
        <taxon>Bacillati</taxon>
        <taxon>Actinomycetota</taxon>
        <taxon>Actinomycetes</taxon>
        <taxon>Streptosporangiales</taxon>
        <taxon>Thermomonosporaceae</taxon>
        <taxon>Actinomadura</taxon>
    </lineage>
</organism>
<dbReference type="Gene3D" id="2.30.40.10">
    <property type="entry name" value="Urease, subunit C, domain 1"/>
    <property type="match status" value="1"/>
</dbReference>
<evidence type="ECO:0000313" key="3">
    <source>
        <dbReference type="Proteomes" id="UP000198318"/>
    </source>
</evidence>
<dbReference type="InterPro" id="IPR006680">
    <property type="entry name" value="Amidohydro-rel"/>
</dbReference>
<dbReference type="GO" id="GO:0016810">
    <property type="term" value="F:hydrolase activity, acting on carbon-nitrogen (but not peptide) bonds"/>
    <property type="evidence" value="ECO:0007669"/>
    <property type="project" value="InterPro"/>
</dbReference>
<dbReference type="InterPro" id="IPR011059">
    <property type="entry name" value="Metal-dep_hydrolase_composite"/>
</dbReference>